<organism evidence="2 3">
    <name type="scientific">Rachiplusia nu nucleopolyhedrovirus</name>
    <dbReference type="NCBI Taxonomy" id="2605775"/>
    <lineage>
        <taxon>Viruses</taxon>
        <taxon>Viruses incertae sedis</taxon>
        <taxon>Naldaviricetes</taxon>
        <taxon>Lefavirales</taxon>
        <taxon>Baculoviridae</taxon>
        <taxon>Alphabaculovirus</taxon>
        <taxon>Alphabaculovirus ranus</taxon>
    </lineage>
</organism>
<accession>A0AAE6M6J7</accession>
<dbReference type="GO" id="GO:0006355">
    <property type="term" value="P:regulation of DNA-templated transcription"/>
    <property type="evidence" value="ECO:0007669"/>
    <property type="project" value="InterPro"/>
</dbReference>
<dbReference type="GeneID" id="80538107"/>
<gene>
    <name evidence="2" type="primary">lef-3</name>
</gene>
<keyword evidence="3" id="KW-1185">Reference proteome</keyword>
<feature type="compositionally biased region" description="Basic and acidic residues" evidence="1">
    <location>
        <begin position="15"/>
        <end position="25"/>
    </location>
</feature>
<evidence type="ECO:0000256" key="1">
    <source>
        <dbReference type="SAM" id="MobiDB-lite"/>
    </source>
</evidence>
<dbReference type="InterPro" id="IPR008415">
    <property type="entry name" value="Baculo_LEF-3"/>
</dbReference>
<reference evidence="2" key="1">
    <citation type="submission" date="2019-01" db="EMBL/GenBank/DDBJ databases">
        <authorList>
            <person name="Trentin L.B."/>
            <person name="Santos E.R."/>
            <person name="Silva L.A."/>
            <person name="Sosa-Gomez D.R."/>
            <person name="Ribeiro B.M."/>
            <person name="Ardisson-Araujo D.M.P."/>
        </authorList>
    </citation>
    <scope>NUCLEOTIDE SEQUENCE</scope>
    <source>
        <strain evidence="2">VPN54</strain>
    </source>
</reference>
<sequence>MEVDGRRSSSNNEAEPIRRPSESGKKKNLNVTGELVSKQIAYINSKPLYFFKFMINNACRDYYGDAGIFKSVSINRTYELDLVYKRHMYISSFKEVKNSSSKVSVLSHLTDEDFEGLSVSVSAKLKLGFKLLDSEDTYKLMFAVNYKTINSDNENIVYVETVTTFKKLCAAFRDFNEKNSKEDMDENQLLRIISENANKMMCLYRIKCSKNSNSSGLRSFMFTDITKIVSSADARVPYINDSYKTTINISRVNKNVYCYRIYSLTAEQNNERIIITFTTVANGDTFNATYFSNSSFNNNNSNNNSSIASSSSNTYGLDNSTAKKLSDKEGRMLRLLTDLNQLSDLIINEFVEAYIYLVVDSNSKYTVTGITKKDIEYNEYSAL</sequence>
<feature type="region of interest" description="Disordered" evidence="1">
    <location>
        <begin position="1"/>
        <end position="26"/>
    </location>
</feature>
<dbReference type="GO" id="GO:0003677">
    <property type="term" value="F:DNA binding"/>
    <property type="evidence" value="ECO:0007669"/>
    <property type="project" value="InterPro"/>
</dbReference>
<dbReference type="Pfam" id="PF05847">
    <property type="entry name" value="Baculo_LEF-3"/>
    <property type="match status" value="1"/>
</dbReference>
<dbReference type="RefSeq" id="YP_010799642.1">
    <property type="nucleotide sequence ID" value="NC_076682.1"/>
</dbReference>
<proteinExistence type="predicted"/>
<protein>
    <submittedName>
        <fullName evidence="2">LEF-3</fullName>
    </submittedName>
</protein>
<evidence type="ECO:0000313" key="3">
    <source>
        <dbReference type="Proteomes" id="UP000830719"/>
    </source>
</evidence>
<dbReference type="EMBL" id="MK419956">
    <property type="protein sequence ID" value="QEI03667.1"/>
    <property type="molecule type" value="Genomic_DNA"/>
</dbReference>
<name>A0AAE6M6J7_9ABAC</name>
<dbReference type="Proteomes" id="UP000830719">
    <property type="component" value="Segment"/>
</dbReference>
<evidence type="ECO:0000313" key="2">
    <source>
        <dbReference type="EMBL" id="QEI03667.1"/>
    </source>
</evidence>
<dbReference type="KEGG" id="vg:80538107"/>